<dbReference type="Ensembl" id="ENSPNAT00000070024.1">
    <property type="protein sequence ID" value="ENSPNAP00000042996.1"/>
    <property type="gene ID" value="ENSPNAG00000036161.1"/>
</dbReference>
<proteinExistence type="predicted"/>
<dbReference type="AlphaFoldDB" id="A0AAR2IZJ3"/>
<keyword evidence="3" id="KW-0176">Collagen</keyword>
<dbReference type="Gene3D" id="2.60.120.1000">
    <property type="match status" value="2"/>
</dbReference>
<accession>A0AAR2IZJ3</accession>
<evidence type="ECO:0000256" key="2">
    <source>
        <dbReference type="ARBA" id="ARBA00022525"/>
    </source>
</evidence>
<dbReference type="PROSITE" id="PS51461">
    <property type="entry name" value="NC1_FIB"/>
    <property type="match status" value="1"/>
</dbReference>
<reference evidence="5 6" key="1">
    <citation type="submission" date="2020-10" db="EMBL/GenBank/DDBJ databases">
        <title>Pygocentrus nattereri (red-bellied piranha) genome, fPygNat1, primary haplotype.</title>
        <authorList>
            <person name="Myers G."/>
            <person name="Meyer A."/>
            <person name="Karagic N."/>
            <person name="Pippel M."/>
            <person name="Winkler S."/>
            <person name="Tracey A."/>
            <person name="Wood J."/>
            <person name="Formenti G."/>
            <person name="Howe K."/>
            <person name="Fedrigo O."/>
            <person name="Jarvis E.D."/>
        </authorList>
    </citation>
    <scope>NUCLEOTIDE SEQUENCE [LARGE SCALE GENOMIC DNA]</scope>
</reference>
<comment type="subcellular location">
    <subcellularLocation>
        <location evidence="1">Secreted</location>
    </subcellularLocation>
</comment>
<protein>
    <submittedName>
        <fullName evidence="5">Collagen type XXIV alpha 1</fullName>
    </submittedName>
</protein>
<sequence length="159" mass="17668">MSLSGMFWIDPNLGCTSDAIQVFCNFTAGGQTCIHPLSTDKVAFGVSKVQMKFLHLLSISATQTITFHCYSDPANRDTTETHGAVRFQGWNGQVFEKNSPLQPHVLQDDCQVRDGRWQQSRFLLLAQDSAQLPTVNVQDLSPEQAGDQRHLEVGPVCFL</sequence>
<dbReference type="GO" id="GO:0005576">
    <property type="term" value="C:extracellular region"/>
    <property type="evidence" value="ECO:0007669"/>
    <property type="project" value="UniProtKB-SubCell"/>
</dbReference>
<evidence type="ECO:0000256" key="3">
    <source>
        <dbReference type="ARBA" id="ARBA00023119"/>
    </source>
</evidence>
<reference evidence="5" key="3">
    <citation type="submission" date="2025-09" db="UniProtKB">
        <authorList>
            <consortium name="Ensembl"/>
        </authorList>
    </citation>
    <scope>IDENTIFICATION</scope>
</reference>
<evidence type="ECO:0000256" key="1">
    <source>
        <dbReference type="ARBA" id="ARBA00004613"/>
    </source>
</evidence>
<evidence type="ECO:0000313" key="5">
    <source>
        <dbReference type="Ensembl" id="ENSPNAP00000042996.1"/>
    </source>
</evidence>
<evidence type="ECO:0000313" key="6">
    <source>
        <dbReference type="Proteomes" id="UP001501920"/>
    </source>
</evidence>
<feature type="domain" description="Fibrillar collagen NC1" evidence="4">
    <location>
        <begin position="1"/>
        <end position="159"/>
    </location>
</feature>
<reference evidence="5" key="2">
    <citation type="submission" date="2025-08" db="UniProtKB">
        <authorList>
            <consortium name="Ensembl"/>
        </authorList>
    </citation>
    <scope>IDENTIFICATION</scope>
</reference>
<name>A0AAR2IZJ3_PYGNA</name>
<dbReference type="GeneTree" id="ENSGT00940000163583"/>
<dbReference type="InterPro" id="IPR000885">
    <property type="entry name" value="Fib_collagen_C"/>
</dbReference>
<dbReference type="Proteomes" id="UP001501920">
    <property type="component" value="Chromosome 9"/>
</dbReference>
<dbReference type="GO" id="GO:0005201">
    <property type="term" value="F:extracellular matrix structural constituent"/>
    <property type="evidence" value="ECO:0007669"/>
    <property type="project" value="InterPro"/>
</dbReference>
<dbReference type="GO" id="GO:0005581">
    <property type="term" value="C:collagen trimer"/>
    <property type="evidence" value="ECO:0007669"/>
    <property type="project" value="UniProtKB-KW"/>
</dbReference>
<dbReference type="Pfam" id="PF01410">
    <property type="entry name" value="COLFI"/>
    <property type="match status" value="2"/>
</dbReference>
<organism evidence="5 6">
    <name type="scientific">Pygocentrus nattereri</name>
    <name type="common">Red-bellied piranha</name>
    <dbReference type="NCBI Taxonomy" id="42514"/>
    <lineage>
        <taxon>Eukaryota</taxon>
        <taxon>Metazoa</taxon>
        <taxon>Chordata</taxon>
        <taxon>Craniata</taxon>
        <taxon>Vertebrata</taxon>
        <taxon>Euteleostomi</taxon>
        <taxon>Actinopterygii</taxon>
        <taxon>Neopterygii</taxon>
        <taxon>Teleostei</taxon>
        <taxon>Ostariophysi</taxon>
        <taxon>Characiformes</taxon>
        <taxon>Characoidei</taxon>
        <taxon>Pygocentrus</taxon>
    </lineage>
</organism>
<keyword evidence="2" id="KW-0964">Secreted</keyword>
<dbReference type="SMART" id="SM00038">
    <property type="entry name" value="COLFI"/>
    <property type="match status" value="1"/>
</dbReference>
<evidence type="ECO:0000259" key="4">
    <source>
        <dbReference type="PROSITE" id="PS51461"/>
    </source>
</evidence>
<keyword evidence="6" id="KW-1185">Reference proteome</keyword>